<reference evidence="5" key="2">
    <citation type="journal article" date="2022" name="Hortic Res">
        <title>The genome of Dioscorea zingiberensis sheds light on the biosynthesis, origin and evolution of the medicinally important diosgenin saponins.</title>
        <authorList>
            <person name="Li Y."/>
            <person name="Tan C."/>
            <person name="Li Z."/>
            <person name="Guo J."/>
            <person name="Li S."/>
            <person name="Chen X."/>
            <person name="Wang C."/>
            <person name="Dai X."/>
            <person name="Yang H."/>
            <person name="Song W."/>
            <person name="Hou L."/>
            <person name="Xu J."/>
            <person name="Tong Z."/>
            <person name="Xu A."/>
            <person name="Yuan X."/>
            <person name="Wang W."/>
            <person name="Yang Q."/>
            <person name="Chen L."/>
            <person name="Sun Z."/>
            <person name="Wang K."/>
            <person name="Pan B."/>
            <person name="Chen J."/>
            <person name="Bao Y."/>
            <person name="Liu F."/>
            <person name="Qi X."/>
            <person name="Gang D.R."/>
            <person name="Wen J."/>
            <person name="Li J."/>
        </authorList>
    </citation>
    <scope>NUCLEOTIDE SEQUENCE</scope>
    <source>
        <strain evidence="5">Dzin_1.0</strain>
    </source>
</reference>
<name>A0A9D5CW79_9LILI</name>
<comment type="caution">
    <text evidence="5">The sequence shown here is derived from an EMBL/GenBank/DDBJ whole genome shotgun (WGS) entry which is preliminary data.</text>
</comment>
<dbReference type="EC" id="6.2.1.12" evidence="1"/>
<evidence type="ECO:0000313" key="5">
    <source>
        <dbReference type="EMBL" id="KAJ0980458.1"/>
    </source>
</evidence>
<dbReference type="GO" id="GO:0016207">
    <property type="term" value="F:4-coumarate-CoA ligase activity"/>
    <property type="evidence" value="ECO:0007669"/>
    <property type="project" value="UniProtKB-EC"/>
</dbReference>
<evidence type="ECO:0000259" key="4">
    <source>
        <dbReference type="Pfam" id="PF13193"/>
    </source>
</evidence>
<dbReference type="Gene3D" id="3.30.300.30">
    <property type="match status" value="1"/>
</dbReference>
<keyword evidence="6" id="KW-1185">Reference proteome</keyword>
<dbReference type="OrthoDB" id="10253115at2759"/>
<dbReference type="Pfam" id="PF00501">
    <property type="entry name" value="AMP-binding"/>
    <property type="match status" value="1"/>
</dbReference>
<dbReference type="PANTHER" id="PTHR43201:SF32">
    <property type="entry name" value="2-SUCCINYLBENZOATE--COA LIGASE, CHLOROPLASTIC_PEROXISOMAL"/>
    <property type="match status" value="1"/>
</dbReference>
<dbReference type="CDD" id="cd04433">
    <property type="entry name" value="AFD_class_I"/>
    <property type="match status" value="1"/>
</dbReference>
<accession>A0A9D5CW79</accession>
<reference evidence="5" key="1">
    <citation type="submission" date="2021-03" db="EMBL/GenBank/DDBJ databases">
        <authorList>
            <person name="Li Z."/>
            <person name="Yang C."/>
        </authorList>
    </citation>
    <scope>NUCLEOTIDE SEQUENCE</scope>
    <source>
        <strain evidence="5">Dzin_1.0</strain>
        <tissue evidence="5">Leaf</tissue>
    </source>
</reference>
<dbReference type="PROSITE" id="PS00455">
    <property type="entry name" value="AMP_BINDING"/>
    <property type="match status" value="1"/>
</dbReference>
<dbReference type="GO" id="GO:0106290">
    <property type="term" value="F:trans-cinnamate-CoA ligase activity"/>
    <property type="evidence" value="ECO:0007669"/>
    <property type="project" value="UniProtKB-ARBA"/>
</dbReference>
<evidence type="ECO:0000256" key="2">
    <source>
        <dbReference type="ARBA" id="ARBA00034252"/>
    </source>
</evidence>
<evidence type="ECO:0000313" key="6">
    <source>
        <dbReference type="Proteomes" id="UP001085076"/>
    </source>
</evidence>
<feature type="domain" description="AMP-binding enzyme C-terminal" evidence="4">
    <location>
        <begin position="459"/>
        <end position="550"/>
    </location>
</feature>
<proteinExistence type="predicted"/>
<dbReference type="InterPro" id="IPR020845">
    <property type="entry name" value="AMP-binding_CS"/>
</dbReference>
<dbReference type="GO" id="GO:0031956">
    <property type="term" value="F:medium-chain fatty acid-CoA ligase activity"/>
    <property type="evidence" value="ECO:0007669"/>
    <property type="project" value="TreeGrafter"/>
</dbReference>
<dbReference type="Pfam" id="PF13193">
    <property type="entry name" value="AMP-binding_C"/>
    <property type="match status" value="1"/>
</dbReference>
<comment type="catalytic activity">
    <reaction evidence="2">
        <text>(E)-4-coumarate + ATP + CoA = (E)-4-coumaroyl-CoA + AMP + diphosphate</text>
        <dbReference type="Rhea" id="RHEA:19641"/>
        <dbReference type="ChEBI" id="CHEBI:12876"/>
        <dbReference type="ChEBI" id="CHEBI:30616"/>
        <dbReference type="ChEBI" id="CHEBI:33019"/>
        <dbReference type="ChEBI" id="CHEBI:57287"/>
        <dbReference type="ChEBI" id="CHEBI:85008"/>
        <dbReference type="ChEBI" id="CHEBI:456215"/>
        <dbReference type="EC" id="6.2.1.12"/>
    </reaction>
    <physiologicalReaction direction="left-to-right" evidence="2">
        <dbReference type="Rhea" id="RHEA:19642"/>
    </physiologicalReaction>
</comment>
<gene>
    <name evidence="5" type="ORF">J5N97_008713</name>
</gene>
<dbReference type="EMBL" id="JAGGNH010000002">
    <property type="protein sequence ID" value="KAJ0980458.1"/>
    <property type="molecule type" value="Genomic_DNA"/>
</dbReference>
<evidence type="ECO:0000256" key="1">
    <source>
        <dbReference type="ARBA" id="ARBA00012959"/>
    </source>
</evidence>
<protein>
    <recommendedName>
        <fullName evidence="1">4-coumarate--CoA ligase</fullName>
        <ecNumber evidence="1">6.2.1.12</ecNumber>
    </recommendedName>
</protein>
<dbReference type="PANTHER" id="PTHR43201">
    <property type="entry name" value="ACYL-COA SYNTHETASE"/>
    <property type="match status" value="1"/>
</dbReference>
<dbReference type="InterPro" id="IPR025110">
    <property type="entry name" value="AMP-bd_C"/>
</dbReference>
<dbReference type="Gene3D" id="3.40.50.12780">
    <property type="entry name" value="N-terminal domain of ligase-like"/>
    <property type="match status" value="1"/>
</dbReference>
<organism evidence="5 6">
    <name type="scientific">Dioscorea zingiberensis</name>
    <dbReference type="NCBI Taxonomy" id="325984"/>
    <lineage>
        <taxon>Eukaryota</taxon>
        <taxon>Viridiplantae</taxon>
        <taxon>Streptophyta</taxon>
        <taxon>Embryophyta</taxon>
        <taxon>Tracheophyta</taxon>
        <taxon>Spermatophyta</taxon>
        <taxon>Magnoliopsida</taxon>
        <taxon>Liliopsida</taxon>
        <taxon>Dioscoreales</taxon>
        <taxon>Dioscoreaceae</taxon>
        <taxon>Dioscorea</taxon>
    </lineage>
</organism>
<feature type="domain" description="AMP-dependent synthetase/ligase" evidence="3">
    <location>
        <begin position="21"/>
        <end position="408"/>
    </location>
</feature>
<dbReference type="GO" id="GO:0006631">
    <property type="term" value="P:fatty acid metabolic process"/>
    <property type="evidence" value="ECO:0007669"/>
    <property type="project" value="TreeGrafter"/>
</dbReference>
<dbReference type="InterPro" id="IPR045851">
    <property type="entry name" value="AMP-bd_C_sf"/>
</dbReference>
<evidence type="ECO:0000259" key="3">
    <source>
        <dbReference type="Pfam" id="PF00501"/>
    </source>
</evidence>
<dbReference type="InterPro" id="IPR000873">
    <property type="entry name" value="AMP-dep_synth/lig_dom"/>
</dbReference>
<dbReference type="Proteomes" id="UP001085076">
    <property type="component" value="Miscellaneous, Linkage group lg02"/>
</dbReference>
<dbReference type="GO" id="GO:0009698">
    <property type="term" value="P:phenylpropanoid metabolic process"/>
    <property type="evidence" value="ECO:0007669"/>
    <property type="project" value="UniProtKB-ARBA"/>
</dbReference>
<dbReference type="SUPFAM" id="SSF56801">
    <property type="entry name" value="Acetyl-CoA synthetase-like"/>
    <property type="match status" value="1"/>
</dbReference>
<dbReference type="InterPro" id="IPR042099">
    <property type="entry name" value="ANL_N_sf"/>
</dbReference>
<sequence>MMEHSQGHICQCLPRLLALRRDSPVTIAGERRKTGPRFVEDVLALACGLSELGVRPGDVVAIAALNSDWYIEWLLAITFVGGIAAPLNYRWSFGEARFAIELVSPVMLVVDESCISWALELQDAGSITSIRMYVLIGDADHPKLGNNGSVLKMNYIRRSWQGPPTRDPLLAPNGVAIICFTSGTTGKPKGVAIGHTALIVQSLAKLAIIDYSEEDVYLHTAPLCHIGGISSCIAMLMAGGCHIVLPKFGAESSIQAIEQHHVTSLITVPAMMADLISYISGKSISWKGGKSVSKILNGGGGLSFELTSIATHIFPQAKIVSAYGMTETCSSLTFIVLADLIHNKSGVLLSDNYEVKSEYPYQQSKGVCVGKPAPHVEIQIYSGDQASNCSPFIGKILTRGLHVMVGYWKQTSGNLPHSKENGWLDTGDIGWLDENGNLWLIGRGKGLIKSGGENVYPEEVESVLARHPGVSNVVVVGIPDSRLSEKVVACITIREGWQWVDGMSRHLPGQKELSNKLLQNFCRQMNLTGFKIPKNILLWKKPFPLTTTGKLKRDDVRQEVISYMQIMPCKLYSVLINHKPRS</sequence>
<dbReference type="AlphaFoldDB" id="A0A9D5CW79"/>